<dbReference type="InterPro" id="IPR029063">
    <property type="entry name" value="SAM-dependent_MTases_sf"/>
</dbReference>
<dbReference type="Gene3D" id="3.40.50.150">
    <property type="entry name" value="Vaccinia Virus protein VP39"/>
    <property type="match status" value="1"/>
</dbReference>
<dbReference type="SUPFAM" id="SSF53335">
    <property type="entry name" value="S-adenosyl-L-methionine-dependent methyltransferases"/>
    <property type="match status" value="1"/>
</dbReference>
<dbReference type="InterPro" id="IPR041698">
    <property type="entry name" value="Methyltransf_25"/>
</dbReference>
<keyword evidence="2" id="KW-0489">Methyltransferase</keyword>
<gene>
    <name evidence="2" type="ORF">IGS68_27125</name>
</gene>
<dbReference type="Pfam" id="PF13649">
    <property type="entry name" value="Methyltransf_25"/>
    <property type="match status" value="1"/>
</dbReference>
<dbReference type="GO" id="GO:0032259">
    <property type="term" value="P:methylation"/>
    <property type="evidence" value="ECO:0007669"/>
    <property type="project" value="UniProtKB-KW"/>
</dbReference>
<name>A0ABX7B7L6_9PROT</name>
<feature type="domain" description="Methyltransferase" evidence="1">
    <location>
        <begin position="43"/>
        <end position="137"/>
    </location>
</feature>
<organism evidence="2 3">
    <name type="scientific">Skermanella cutis</name>
    <dbReference type="NCBI Taxonomy" id="2775420"/>
    <lineage>
        <taxon>Bacteria</taxon>
        <taxon>Pseudomonadati</taxon>
        <taxon>Pseudomonadota</taxon>
        <taxon>Alphaproteobacteria</taxon>
        <taxon>Rhodospirillales</taxon>
        <taxon>Azospirillaceae</taxon>
        <taxon>Skermanella</taxon>
    </lineage>
</organism>
<dbReference type="Proteomes" id="UP000595197">
    <property type="component" value="Chromosome"/>
</dbReference>
<proteinExistence type="predicted"/>
<dbReference type="PANTHER" id="PTHR43464">
    <property type="entry name" value="METHYLTRANSFERASE"/>
    <property type="match status" value="1"/>
</dbReference>
<accession>A0ABX7B7L6</accession>
<dbReference type="RefSeq" id="WP_201075990.1">
    <property type="nucleotide sequence ID" value="NZ_CP067420.1"/>
</dbReference>
<keyword evidence="2" id="KW-0808">Transferase</keyword>
<dbReference type="GO" id="GO:0008168">
    <property type="term" value="F:methyltransferase activity"/>
    <property type="evidence" value="ECO:0007669"/>
    <property type="project" value="UniProtKB-KW"/>
</dbReference>
<evidence type="ECO:0000313" key="2">
    <source>
        <dbReference type="EMBL" id="QQP89595.1"/>
    </source>
</evidence>
<sequence length="266" mass="28727">MDFALFFELHHGLPRQGPGSDALTARALGIAAATGLLPHAPAILDAGCGPGRSALLLARETGGRVAAIDLHRPFLDELAARAASEGLADRIDPLAADMAAPPFPPGSFDLIWSEGAIYSIGFGTGLQAWRPLLKPAGLVAVTECAWLTDSPPAEALAFWNAEYPAMTTAEDNRRLAEAAGYRVIDSFTLPREAWWDEYYAPLEARIAEFRRRHAGDAAWAEVLDGSQREIDLHRRHGDSYGYVFLILARSRTGNPARPAVFEAGLE</sequence>
<evidence type="ECO:0000259" key="1">
    <source>
        <dbReference type="Pfam" id="PF13649"/>
    </source>
</evidence>
<dbReference type="CDD" id="cd02440">
    <property type="entry name" value="AdoMet_MTases"/>
    <property type="match status" value="1"/>
</dbReference>
<dbReference type="EMBL" id="CP067420">
    <property type="protein sequence ID" value="QQP89595.1"/>
    <property type="molecule type" value="Genomic_DNA"/>
</dbReference>
<protein>
    <submittedName>
        <fullName evidence="2">Methyltransferase domain-containing protein</fullName>
    </submittedName>
</protein>
<reference evidence="2" key="1">
    <citation type="submission" date="2021-02" db="EMBL/GenBank/DDBJ databases">
        <title>Skermanella TT6 skin isolate.</title>
        <authorList>
            <person name="Lee K."/>
            <person name="Ganzorig M."/>
        </authorList>
    </citation>
    <scope>NUCLEOTIDE SEQUENCE</scope>
    <source>
        <strain evidence="2">TT6</strain>
    </source>
</reference>
<evidence type="ECO:0000313" key="3">
    <source>
        <dbReference type="Proteomes" id="UP000595197"/>
    </source>
</evidence>
<keyword evidence="3" id="KW-1185">Reference proteome</keyword>